<evidence type="ECO:0000313" key="2">
    <source>
        <dbReference type="Proteomes" id="UP001519460"/>
    </source>
</evidence>
<dbReference type="AlphaFoldDB" id="A0ABD0LLU4"/>
<name>A0ABD0LLU4_9CAEN</name>
<dbReference type="Proteomes" id="UP001519460">
    <property type="component" value="Unassembled WGS sequence"/>
</dbReference>
<sequence>MEQVRKQSRVWAQMLDQSRVGGQKRWKPLSSGEFEKLDRSEVGEGKIRIGTKPRNKIGLQREGVTRGQNYTGELGLRRVP</sequence>
<comment type="caution">
    <text evidence="1">The sequence shown here is derived from an EMBL/GenBank/DDBJ whole genome shotgun (WGS) entry which is preliminary data.</text>
</comment>
<proteinExistence type="predicted"/>
<protein>
    <submittedName>
        <fullName evidence="1">Uncharacterized protein</fullName>
    </submittedName>
</protein>
<reference evidence="1 2" key="1">
    <citation type="journal article" date="2023" name="Sci. Data">
        <title>Genome assembly of the Korean intertidal mud-creeper Batillaria attramentaria.</title>
        <authorList>
            <person name="Patra A.K."/>
            <person name="Ho P.T."/>
            <person name="Jun S."/>
            <person name="Lee S.J."/>
            <person name="Kim Y."/>
            <person name="Won Y.J."/>
        </authorList>
    </citation>
    <scope>NUCLEOTIDE SEQUENCE [LARGE SCALE GENOMIC DNA]</scope>
    <source>
        <strain evidence="1">Wonlab-2016</strain>
    </source>
</reference>
<dbReference type="EMBL" id="JACVVK020000036">
    <property type="protein sequence ID" value="KAK7500539.1"/>
    <property type="molecule type" value="Genomic_DNA"/>
</dbReference>
<organism evidence="1 2">
    <name type="scientific">Batillaria attramentaria</name>
    <dbReference type="NCBI Taxonomy" id="370345"/>
    <lineage>
        <taxon>Eukaryota</taxon>
        <taxon>Metazoa</taxon>
        <taxon>Spiralia</taxon>
        <taxon>Lophotrochozoa</taxon>
        <taxon>Mollusca</taxon>
        <taxon>Gastropoda</taxon>
        <taxon>Caenogastropoda</taxon>
        <taxon>Sorbeoconcha</taxon>
        <taxon>Cerithioidea</taxon>
        <taxon>Batillariidae</taxon>
        <taxon>Batillaria</taxon>
    </lineage>
</organism>
<accession>A0ABD0LLU4</accession>
<keyword evidence="2" id="KW-1185">Reference proteome</keyword>
<evidence type="ECO:0000313" key="1">
    <source>
        <dbReference type="EMBL" id="KAK7500539.1"/>
    </source>
</evidence>
<gene>
    <name evidence="1" type="ORF">BaRGS_00008114</name>
</gene>